<comment type="function">
    <text evidence="7">This protein is part of the stalk that links CF(0) to CF(1). It either transmits conformational changes from CF(0) to CF(1) or is implicated in proton conduction.</text>
</comment>
<dbReference type="Proteomes" id="UP000249720">
    <property type="component" value="Unassembled WGS sequence"/>
</dbReference>
<keyword evidence="6 7" id="KW-0066">ATP synthesis</keyword>
<evidence type="ECO:0000256" key="1">
    <source>
        <dbReference type="ARBA" id="ARBA00004370"/>
    </source>
</evidence>
<comment type="caution">
    <text evidence="8">The sequence shown here is derived from an EMBL/GenBank/DDBJ whole genome shotgun (WGS) entry which is preliminary data.</text>
</comment>
<evidence type="ECO:0000256" key="3">
    <source>
        <dbReference type="ARBA" id="ARBA00022781"/>
    </source>
</evidence>
<evidence type="ECO:0000256" key="7">
    <source>
        <dbReference type="HAMAP-Rule" id="MF_01416"/>
    </source>
</evidence>
<dbReference type="GO" id="GO:0005886">
    <property type="term" value="C:plasma membrane"/>
    <property type="evidence" value="ECO:0007669"/>
    <property type="project" value="UniProtKB-SubCell"/>
</dbReference>
<dbReference type="AlphaFoldDB" id="A0A2W7SF10"/>
<dbReference type="Pfam" id="PF00213">
    <property type="entry name" value="OSCP"/>
    <property type="match status" value="1"/>
</dbReference>
<reference evidence="8 9" key="1">
    <citation type="submission" date="2018-06" db="EMBL/GenBank/DDBJ databases">
        <title>Genomic Encyclopedia of Archaeal and Bacterial Type Strains, Phase II (KMG-II): from individual species to whole genera.</title>
        <authorList>
            <person name="Goeker M."/>
        </authorList>
    </citation>
    <scope>NUCLEOTIDE SEQUENCE [LARGE SCALE GENOMIC DNA]</scope>
    <source>
        <strain evidence="8 9">DSM 23241</strain>
    </source>
</reference>
<dbReference type="NCBIfam" id="TIGR01145">
    <property type="entry name" value="ATP_synt_delta"/>
    <property type="match status" value="1"/>
</dbReference>
<evidence type="ECO:0000256" key="5">
    <source>
        <dbReference type="ARBA" id="ARBA00023136"/>
    </source>
</evidence>
<dbReference type="InterPro" id="IPR026015">
    <property type="entry name" value="ATP_synth_OSCP/delta_N_sf"/>
</dbReference>
<dbReference type="Gene3D" id="1.10.520.20">
    <property type="entry name" value="N-terminal domain of the delta subunit of the F1F0-ATP synthase"/>
    <property type="match status" value="1"/>
</dbReference>
<evidence type="ECO:0000256" key="2">
    <source>
        <dbReference type="ARBA" id="ARBA00022448"/>
    </source>
</evidence>
<dbReference type="GO" id="GO:0046933">
    <property type="term" value="F:proton-transporting ATP synthase activity, rotational mechanism"/>
    <property type="evidence" value="ECO:0007669"/>
    <property type="project" value="UniProtKB-UniRule"/>
</dbReference>
<comment type="subcellular location">
    <subcellularLocation>
        <location evidence="7">Cell membrane</location>
        <topology evidence="7">Peripheral membrane protein</topology>
    </subcellularLocation>
    <subcellularLocation>
        <location evidence="1">Membrane</location>
    </subcellularLocation>
</comment>
<dbReference type="InterPro" id="IPR000711">
    <property type="entry name" value="ATPase_OSCP/dsu"/>
</dbReference>
<keyword evidence="5 7" id="KW-0472">Membrane</keyword>
<dbReference type="GO" id="GO:0045259">
    <property type="term" value="C:proton-transporting ATP synthase complex"/>
    <property type="evidence" value="ECO:0007669"/>
    <property type="project" value="UniProtKB-KW"/>
</dbReference>
<keyword evidence="3 7" id="KW-0375">Hydrogen ion transport</keyword>
<gene>
    <name evidence="7" type="primary">atpH</name>
    <name evidence="8" type="ORF">LX80_02175</name>
</gene>
<keyword evidence="2 7" id="KW-0813">Transport</keyword>
<proteinExistence type="inferred from homology"/>
<comment type="similarity">
    <text evidence="7">Belongs to the ATPase delta chain family.</text>
</comment>
<evidence type="ECO:0000313" key="9">
    <source>
        <dbReference type="Proteomes" id="UP000249720"/>
    </source>
</evidence>
<dbReference type="RefSeq" id="WP_111296358.1">
    <property type="nucleotide sequence ID" value="NZ_QKZV01000007.1"/>
</dbReference>
<name>A0A2W7SF10_9BACT</name>
<dbReference type="PANTHER" id="PTHR11910">
    <property type="entry name" value="ATP SYNTHASE DELTA CHAIN"/>
    <property type="match status" value="1"/>
</dbReference>
<dbReference type="SUPFAM" id="SSF47928">
    <property type="entry name" value="N-terminal domain of the delta subunit of the F1F0-ATP synthase"/>
    <property type="match status" value="1"/>
</dbReference>
<dbReference type="PRINTS" id="PR00125">
    <property type="entry name" value="ATPASEDELTA"/>
</dbReference>
<dbReference type="EMBL" id="QKZV01000007">
    <property type="protein sequence ID" value="PZX61445.1"/>
    <property type="molecule type" value="Genomic_DNA"/>
</dbReference>
<evidence type="ECO:0000256" key="6">
    <source>
        <dbReference type="ARBA" id="ARBA00023310"/>
    </source>
</evidence>
<comment type="function">
    <text evidence="7">F(1)F(0) ATP synthase produces ATP from ADP in the presence of a proton or sodium gradient. F-type ATPases consist of two structural domains, F(1) containing the extramembraneous catalytic core and F(0) containing the membrane proton channel, linked together by a central stalk and a peripheral stalk. During catalysis, ATP synthesis in the catalytic domain of F(1) is coupled via a rotary mechanism of the central stalk subunits to proton translocation.</text>
</comment>
<dbReference type="OrthoDB" id="9802471at2"/>
<organism evidence="8 9">
    <name type="scientific">Hydrotalea sandarakina</name>
    <dbReference type="NCBI Taxonomy" id="1004304"/>
    <lineage>
        <taxon>Bacteria</taxon>
        <taxon>Pseudomonadati</taxon>
        <taxon>Bacteroidota</taxon>
        <taxon>Chitinophagia</taxon>
        <taxon>Chitinophagales</taxon>
        <taxon>Chitinophagaceae</taxon>
        <taxon>Hydrotalea</taxon>
    </lineage>
</organism>
<evidence type="ECO:0000313" key="8">
    <source>
        <dbReference type="EMBL" id="PZX61445.1"/>
    </source>
</evidence>
<keyword evidence="4 7" id="KW-0406">Ion transport</keyword>
<evidence type="ECO:0000256" key="4">
    <source>
        <dbReference type="ARBA" id="ARBA00023065"/>
    </source>
</evidence>
<keyword evidence="7" id="KW-1003">Cell membrane</keyword>
<protein>
    <recommendedName>
        <fullName evidence="7">ATP synthase subunit delta</fullName>
    </recommendedName>
    <alternativeName>
        <fullName evidence="7">ATP synthase F(1) sector subunit delta</fullName>
    </alternativeName>
    <alternativeName>
        <fullName evidence="7">F-type ATPase subunit delta</fullName>
        <shortName evidence="7">F-ATPase subunit delta</shortName>
    </alternativeName>
</protein>
<dbReference type="HAMAP" id="MF_01416">
    <property type="entry name" value="ATP_synth_delta_bact"/>
    <property type="match status" value="1"/>
</dbReference>
<accession>A0A2W7SF10</accession>
<keyword evidence="9" id="KW-1185">Reference proteome</keyword>
<sequence length="187" mass="20974">MNNIRLANRYAKSLIDISIEKNELEKVLADMQYLKALCKASRPFVLLLESPVVATDKKNAIIKAVTGKNVTALTSMYLELMTKKGRENVLPDVINAFIEQYNALKGINIVTLTTATPVSDSLKQEIETKVKAARGFEKIQLEAKVDESLIGGFVLSFQNNLIDASVLRDLKDIKKQFQQNLYIQNIK</sequence>
<keyword evidence="7" id="KW-0139">CF(1)</keyword>